<evidence type="ECO:0000256" key="1">
    <source>
        <dbReference type="ARBA" id="ARBA00007227"/>
    </source>
</evidence>
<evidence type="ECO:0000259" key="3">
    <source>
        <dbReference type="PROSITE" id="PS50943"/>
    </source>
</evidence>
<dbReference type="eggNOG" id="COG2856">
    <property type="taxonomic scope" value="Bacteria"/>
</dbReference>
<evidence type="ECO:0000313" key="5">
    <source>
        <dbReference type="Proteomes" id="UP000002366"/>
    </source>
</evidence>
<dbReference type="InterPro" id="IPR001387">
    <property type="entry name" value="Cro/C1-type_HTH"/>
</dbReference>
<dbReference type="NCBIfam" id="TIGR02607">
    <property type="entry name" value="antidote_HigA"/>
    <property type="match status" value="1"/>
</dbReference>
<dbReference type="PROSITE" id="PS50943">
    <property type="entry name" value="HTH_CROC1"/>
    <property type="match status" value="1"/>
</dbReference>
<keyword evidence="2" id="KW-0238">DNA-binding</keyword>
<name>D5EFX0_AMICL</name>
<sequence length="373" mass="43113">MSKTKIIDASRIEYGDILAFHPGCYLKELIDDMEITQDEFAKRVGTSPKHLSNVLAGSASLSENLAMKLSIMLGTSAGLWLNLQAKYEEKCIEIEEEKKLEEEKEYAKMIQYKYFAALGVVPEERRVTEKIKNLCKYFKISSLSLLSQEHFLVDFRNNIENPNIKNRVNSNAWLQTAINIGKEIDVAPYDKKKLESKIPEIRTMTIKDPQVFYPRLNGIFKSCGVAFVTLPHLPSSGIHGAVKWYNDQKVLLAISDRLKSSDIFWFSLFHEIKHVLQRRKTMTIVTEDSMSQTGNLIRKLEAEADEFARETLIPRGKYLEYVQSRIFTEQSIKRFAEMIDVHPGIVLGRLQKDEYVHYSKFNYLKTKYTIIFT</sequence>
<evidence type="ECO:0000313" key="4">
    <source>
        <dbReference type="EMBL" id="ADE57452.1"/>
    </source>
</evidence>
<dbReference type="EMBL" id="CP001997">
    <property type="protein sequence ID" value="ADE57452.1"/>
    <property type="molecule type" value="Genomic_DNA"/>
</dbReference>
<accession>D5EFX0</accession>
<dbReference type="SUPFAM" id="SSF47413">
    <property type="entry name" value="lambda repressor-like DNA-binding domains"/>
    <property type="match status" value="1"/>
</dbReference>
<dbReference type="KEGG" id="aco:Amico_1334"/>
<dbReference type="Pfam" id="PF06114">
    <property type="entry name" value="Peptidase_M78"/>
    <property type="match status" value="1"/>
</dbReference>
<dbReference type="AlphaFoldDB" id="D5EFX0"/>
<dbReference type="InterPro" id="IPR013430">
    <property type="entry name" value="Toxin_antidote_HigA"/>
</dbReference>
<protein>
    <submittedName>
        <fullName evidence="4">Plasmid maintenance system antidote protein, XRE family</fullName>
    </submittedName>
</protein>
<feature type="domain" description="HTH cro/C1-type" evidence="3">
    <location>
        <begin position="26"/>
        <end position="80"/>
    </location>
</feature>
<dbReference type="Pfam" id="PF01381">
    <property type="entry name" value="HTH_3"/>
    <property type="match status" value="1"/>
</dbReference>
<dbReference type="eggNOG" id="COG3093">
    <property type="taxonomic scope" value="Bacteria"/>
</dbReference>
<dbReference type="RefSeq" id="WP_013048715.1">
    <property type="nucleotide sequence ID" value="NC_014011.1"/>
</dbReference>
<dbReference type="HOGENOM" id="CLU_055824_0_0_0"/>
<dbReference type="OrthoDB" id="9796786at2"/>
<dbReference type="SMART" id="SM00530">
    <property type="entry name" value="HTH_XRE"/>
    <property type="match status" value="1"/>
</dbReference>
<organism evidence="4 5">
    <name type="scientific">Aminobacterium colombiense (strain DSM 12261 / ALA-1)</name>
    <dbReference type="NCBI Taxonomy" id="572547"/>
    <lineage>
        <taxon>Bacteria</taxon>
        <taxon>Thermotogati</taxon>
        <taxon>Synergistota</taxon>
        <taxon>Synergistia</taxon>
        <taxon>Synergistales</taxon>
        <taxon>Aminobacteriaceae</taxon>
        <taxon>Aminobacterium</taxon>
    </lineage>
</organism>
<dbReference type="CDD" id="cd00093">
    <property type="entry name" value="HTH_XRE"/>
    <property type="match status" value="1"/>
</dbReference>
<dbReference type="InterPro" id="IPR010982">
    <property type="entry name" value="Lambda_DNA-bd_dom_sf"/>
</dbReference>
<dbReference type="GO" id="GO:0003677">
    <property type="term" value="F:DNA binding"/>
    <property type="evidence" value="ECO:0007669"/>
    <property type="project" value="UniProtKB-KW"/>
</dbReference>
<dbReference type="PANTHER" id="PTHR36924:SF1">
    <property type="entry name" value="ANTITOXIN HIGA-1"/>
    <property type="match status" value="1"/>
</dbReference>
<comment type="similarity">
    <text evidence="1">Belongs to the short-chain fatty acyl-CoA assimilation regulator (ScfR) family.</text>
</comment>
<reference evidence="4 5" key="1">
    <citation type="journal article" date="2010" name="Stand. Genomic Sci.">
        <title>Complete genome sequence of Aminobacterium colombiense type strain (ALA-1).</title>
        <authorList>
            <person name="Chertkov O."/>
            <person name="Sikorski J."/>
            <person name="Brambilla E."/>
            <person name="Lapidus A."/>
            <person name="Copeland A."/>
            <person name="Glavina Del Rio T."/>
            <person name="Nolan M."/>
            <person name="Lucas S."/>
            <person name="Tice H."/>
            <person name="Cheng J.F."/>
            <person name="Han C."/>
            <person name="Detter J.C."/>
            <person name="Bruce D."/>
            <person name="Tapia R."/>
            <person name="Goodwin L."/>
            <person name="Pitluck S."/>
            <person name="Liolios K."/>
            <person name="Ivanova N."/>
            <person name="Mavromatis K."/>
            <person name="Ovchinnikova G."/>
            <person name="Pati A."/>
            <person name="Chen A."/>
            <person name="Palaniappan K."/>
            <person name="Land M."/>
            <person name="Hauser L."/>
            <person name="Chang Y.J."/>
            <person name="Jeffries C.D."/>
            <person name="Spring S."/>
            <person name="Rohde M."/>
            <person name="Goker M."/>
            <person name="Bristow J."/>
            <person name="Eisen J.A."/>
            <person name="Markowitz V."/>
            <person name="Hugenholtz P."/>
            <person name="Kyrpides N.C."/>
            <person name="Klenk H.P."/>
        </authorList>
    </citation>
    <scope>NUCLEOTIDE SEQUENCE [LARGE SCALE GENOMIC DNA]</scope>
    <source>
        <strain evidence="5">DSM 12261 / ALA-1</strain>
    </source>
</reference>
<dbReference type="InterPro" id="IPR010359">
    <property type="entry name" value="IrrE_HExxH"/>
</dbReference>
<evidence type="ECO:0000256" key="2">
    <source>
        <dbReference type="ARBA" id="ARBA00023125"/>
    </source>
</evidence>
<dbReference type="PANTHER" id="PTHR36924">
    <property type="entry name" value="ANTITOXIN HIGA-1"/>
    <property type="match status" value="1"/>
</dbReference>
<dbReference type="Proteomes" id="UP000002366">
    <property type="component" value="Chromosome"/>
</dbReference>
<proteinExistence type="inferred from homology"/>
<gene>
    <name evidence="4" type="ordered locus">Amico_1334</name>
</gene>
<keyword evidence="5" id="KW-1185">Reference proteome</keyword>
<dbReference type="Gene3D" id="1.10.260.40">
    <property type="entry name" value="lambda repressor-like DNA-binding domains"/>
    <property type="match status" value="1"/>
</dbReference>